<keyword evidence="2" id="KW-1185">Reference proteome</keyword>
<accession>A0ACB9U3I2</accession>
<comment type="caution">
    <text evidence="1">The sequence shown here is derived from an EMBL/GenBank/DDBJ whole genome shotgun (WGS) entry which is preliminary data.</text>
</comment>
<evidence type="ECO:0000313" key="2">
    <source>
        <dbReference type="Proteomes" id="UP001057279"/>
    </source>
</evidence>
<sequence>MYSKQVDEVRGKPCLPAALVHKPPRFPSRKASPGGLQETSPLQNGSPTMLMTPRCQGKEEQKRTSEGSLRLGTELSAVDTLCTRDRAAFLQLLLTDGSSQSPVRPLTNQPPGRSLWAPPEEVGLGGSCSGHLRAGGPEKGAIPLCRPEGFTCGWSTENGAMVHEQGWDYNTALNGKSDEESRGQCSFNDFTVGVTRHWVPASHSCGFSWGQARLSDAPRHPIGGTQCISCQRLGAGGSHAMDSPSELLPGNQSSVWGKDLRTEVLRAPCTERHLRNLRKSLAPGPSGNADGSSAHGPSSSKALIRVCQHCMLAPGARTSPDCSPPLPPTQGPAETLAENTQTHRNRDLILRYQHKGKQAFSVDRNHVSAMLGPGLDDQSCIGRYVAESVAVLTVFCHGLGRRYLCPALSSGEKEIGSAKGFSHVFPDPLSSVTSVFGTDIPTRTPFPASFPVASSSSLSKTHNKGSLPSGVISTLSVVNKIPMCLDSLQR</sequence>
<name>A0ACB9U3I2_9CETA</name>
<organism evidence="1 2">
    <name type="scientific">Ovis ammon polii x Ovis aries</name>
    <dbReference type="NCBI Taxonomy" id="2918886"/>
    <lineage>
        <taxon>Eukaryota</taxon>
        <taxon>Metazoa</taxon>
        <taxon>Chordata</taxon>
        <taxon>Craniata</taxon>
        <taxon>Vertebrata</taxon>
        <taxon>Euteleostomi</taxon>
        <taxon>Mammalia</taxon>
        <taxon>Eutheria</taxon>
        <taxon>Laurasiatheria</taxon>
        <taxon>Artiodactyla</taxon>
        <taxon>Ruminantia</taxon>
        <taxon>Pecora</taxon>
        <taxon>Bovidae</taxon>
        <taxon>Caprinae</taxon>
        <taxon>Ovis</taxon>
    </lineage>
</organism>
<dbReference type="Proteomes" id="UP001057279">
    <property type="component" value="Linkage Group LG24"/>
</dbReference>
<dbReference type="EMBL" id="CM043049">
    <property type="protein sequence ID" value="KAI4557722.1"/>
    <property type="molecule type" value="Genomic_DNA"/>
</dbReference>
<protein>
    <submittedName>
        <fullName evidence="1">Uncharacterized protein</fullName>
    </submittedName>
</protein>
<evidence type="ECO:0000313" key="1">
    <source>
        <dbReference type="EMBL" id="KAI4557722.1"/>
    </source>
</evidence>
<gene>
    <name evidence="1" type="ORF">MJG53_018475</name>
</gene>
<reference evidence="1" key="1">
    <citation type="submission" date="2022-03" db="EMBL/GenBank/DDBJ databases">
        <title>Genomic analyses of argali, domestic sheep and their hybrids provide insights into chromosomal evolution, heterosis and genetic basis of agronomic traits.</title>
        <authorList>
            <person name="Li M."/>
        </authorList>
    </citation>
    <scope>NUCLEOTIDE SEQUENCE</scope>
    <source>
        <strain evidence="1">F1 hybrid</strain>
    </source>
</reference>
<proteinExistence type="predicted"/>